<feature type="transmembrane region" description="Helical" evidence="7">
    <location>
        <begin position="926"/>
        <end position="950"/>
    </location>
</feature>
<dbReference type="PROSITE" id="PS51914">
    <property type="entry name" value="MRH"/>
    <property type="match status" value="1"/>
</dbReference>
<dbReference type="PANTHER" id="PTHR22727:SF15">
    <property type="entry name" value="MRH DOMAIN-CONTAINING PROTEIN"/>
    <property type="match status" value="1"/>
</dbReference>
<dbReference type="InterPro" id="IPR039181">
    <property type="entry name" value="Elapor1/2"/>
</dbReference>
<evidence type="ECO:0000313" key="10">
    <source>
        <dbReference type="Proteomes" id="UP000747542"/>
    </source>
</evidence>
<comment type="similarity">
    <text evidence="2">Belongs to the ELAPOR family.</text>
</comment>
<keyword evidence="10" id="KW-1185">Reference proteome</keyword>
<dbReference type="Pfam" id="PF23031">
    <property type="entry name" value="GBD_ELAPOR1"/>
    <property type="match status" value="1"/>
</dbReference>
<comment type="subcellular location">
    <subcellularLocation>
        <location evidence="1">Cell membrane</location>
        <topology evidence="1">Single-pass type I membrane protein</topology>
    </subcellularLocation>
</comment>
<evidence type="ECO:0000256" key="6">
    <source>
        <dbReference type="ARBA" id="ARBA00023180"/>
    </source>
</evidence>
<protein>
    <submittedName>
        <fullName evidence="9">UPF0577 protein</fullName>
    </submittedName>
</protein>
<dbReference type="InterPro" id="IPR056609">
    <property type="entry name" value="Elapor1-like_3rd"/>
</dbReference>
<sequence>MVGLGEGFLRCQPSGHCSTVLQAAKDKDPGKAHEGSSALRVNQFIMRLLCMVMVALADWSAWADTVRTCQPEDFHYEFTECDDDGGRWRVSVPSPDTCEGGAPNPPKRTHDCSVSCDPGWFFNLSELECAMCPSGTYSLGGGVRFDSWEDLPKGFISHTEVFRSIFTVGRWRGDVDCSEYGWQAKGDVLASKGGQCAAVLVYTVKLVKPGAVSYTYQYTDEDIMFEFQAQDEECQNIVEGNGYRWLPVTRDGQWQTRTVKLNPGLNVLHWKTIGIEARGSSRPVLIKSIQISGVAHSSECTPCPDGTFSGPGAHECTECKEDFYAPRGSSVCLPCDRVTHYAPKGSPVCLQRPPCTSLDYYEIDSACDEKNQTRAVYTWVDPQVCREQVKGSVSLPPSGEVKTCPPCNPGMHYTTGLGCLFCPRDEHSDGVSPCKPCPPSTAPNYGYQYQWWTAIPPQMAATCMPADEVGCSKSDGWQVGGEYIHSGRGHADDAYLVLSLKVGGFRGREGFVSGMPMEVGRISFTFELKCASDCKFVFMEASTKKSATVLQHWSGNLHRQYYSYLITRNDTYTFSWAFQKVAWEKSYLKKESSRMFEGDMAKVFNINVTNTIDGGASSCLPCPQAPAASGCIPCPAGHYIENNTTECTRCPPNTVVTDPLPYGHQSCLPCGPGLTAPDHLSCIVECRLTVDNRTYDLTNISNARATMGSTLFTSSGTKFFHMFNISLCGNTSVTCANNVSYSIEGESTSVTSRVCRSTVVPKMEGLYGPGRIEAVATQSVTLGDHLVGVSINTTLMDITVIEEFQLPNNSLKKDLHFFYKTPLSTHACPKGRSTTVTLRCSPDDPGEGKVTLPHQCPDGTCDGCNFHFLWSTALGCPECSKDDLIVVHGECGAGKQKVHYIAPKNCRAPDDITGGQFVPCTTRLPFLVEVIVLSTVSMALMLCLLLFCLWKKNQRLEYKYMKLVASASSKDGIIELPPAESCALDDGEEEEVQYAQNPPRGILSKLKHNKIAPTEGRGLMMESMILSSKDPLT</sequence>
<evidence type="ECO:0000256" key="5">
    <source>
        <dbReference type="ARBA" id="ARBA00023157"/>
    </source>
</evidence>
<keyword evidence="7" id="KW-0472">Membrane</keyword>
<keyword evidence="7" id="KW-0812">Transmembrane</keyword>
<dbReference type="Gene3D" id="2.70.130.10">
    <property type="entry name" value="Mannose-6-phosphate receptor binding domain"/>
    <property type="match status" value="1"/>
</dbReference>
<dbReference type="InterPro" id="IPR009030">
    <property type="entry name" value="Growth_fac_rcpt_cys_sf"/>
</dbReference>
<evidence type="ECO:0000256" key="2">
    <source>
        <dbReference type="ARBA" id="ARBA00007627"/>
    </source>
</evidence>
<evidence type="ECO:0000313" key="9">
    <source>
        <dbReference type="EMBL" id="KAG7173325.1"/>
    </source>
</evidence>
<keyword evidence="5" id="KW-1015">Disulfide bond</keyword>
<dbReference type="SUPFAM" id="SSF57184">
    <property type="entry name" value="Growth factor receptor domain"/>
    <property type="match status" value="1"/>
</dbReference>
<dbReference type="InterPro" id="IPR056608">
    <property type="entry name" value="Elapor1/2_GBD"/>
</dbReference>
<name>A0A8J5T927_HOMAM</name>
<keyword evidence="4" id="KW-0732">Signal</keyword>
<dbReference type="EMBL" id="JAHLQT010010089">
    <property type="protein sequence ID" value="KAG7173325.1"/>
    <property type="molecule type" value="Genomic_DNA"/>
</dbReference>
<dbReference type="Pfam" id="PF23032">
    <property type="entry name" value="GBD_ELAPOR1-like_3rd"/>
    <property type="match status" value="1"/>
</dbReference>
<accession>A0A8J5T927</accession>
<keyword evidence="6" id="KW-0325">Glycoprotein</keyword>
<dbReference type="SUPFAM" id="SSF50911">
    <property type="entry name" value="Mannose 6-phosphate receptor domain"/>
    <property type="match status" value="1"/>
</dbReference>
<evidence type="ECO:0000256" key="3">
    <source>
        <dbReference type="ARBA" id="ARBA00022475"/>
    </source>
</evidence>
<dbReference type="SMART" id="SM01411">
    <property type="entry name" value="Ephrin_rec_like"/>
    <property type="match status" value="3"/>
</dbReference>
<proteinExistence type="inferred from homology"/>
<evidence type="ECO:0000256" key="7">
    <source>
        <dbReference type="SAM" id="Phobius"/>
    </source>
</evidence>
<comment type="caution">
    <text evidence="9">The sequence shown here is derived from an EMBL/GenBank/DDBJ whole genome shotgun (WGS) entry which is preliminary data.</text>
</comment>
<keyword evidence="7" id="KW-1133">Transmembrane helix</keyword>
<feature type="domain" description="MRH" evidence="8">
    <location>
        <begin position="684"/>
        <end position="878"/>
    </location>
</feature>
<organism evidence="9 10">
    <name type="scientific">Homarus americanus</name>
    <name type="common">American lobster</name>
    <dbReference type="NCBI Taxonomy" id="6706"/>
    <lineage>
        <taxon>Eukaryota</taxon>
        <taxon>Metazoa</taxon>
        <taxon>Ecdysozoa</taxon>
        <taxon>Arthropoda</taxon>
        <taxon>Crustacea</taxon>
        <taxon>Multicrustacea</taxon>
        <taxon>Malacostraca</taxon>
        <taxon>Eumalacostraca</taxon>
        <taxon>Eucarida</taxon>
        <taxon>Decapoda</taxon>
        <taxon>Pleocyemata</taxon>
        <taxon>Astacidea</taxon>
        <taxon>Nephropoidea</taxon>
        <taxon>Nephropidae</taxon>
        <taxon>Homarus</taxon>
    </lineage>
</organism>
<evidence type="ECO:0000256" key="1">
    <source>
        <dbReference type="ARBA" id="ARBA00004251"/>
    </source>
</evidence>
<dbReference type="InterPro" id="IPR009011">
    <property type="entry name" value="Man6P_isomerase_rcpt-bd_dom_sf"/>
</dbReference>
<dbReference type="PANTHER" id="PTHR22727">
    <property type="entry name" value="PROTEIN CBG13728"/>
    <property type="match status" value="1"/>
</dbReference>
<evidence type="ECO:0000259" key="8">
    <source>
        <dbReference type="PROSITE" id="PS51914"/>
    </source>
</evidence>
<keyword evidence="3" id="KW-1003">Cell membrane</keyword>
<gene>
    <name evidence="9" type="ORF">Hamer_G022679</name>
</gene>
<dbReference type="InterPro" id="IPR056610">
    <property type="entry name" value="Elapor1/2_TNFR-like"/>
</dbReference>
<reference evidence="9" key="1">
    <citation type="journal article" date="2021" name="Sci. Adv.">
        <title>The American lobster genome reveals insights on longevity, neural, and immune adaptations.</title>
        <authorList>
            <person name="Polinski J.M."/>
            <person name="Zimin A.V."/>
            <person name="Clark K.F."/>
            <person name="Kohn A.B."/>
            <person name="Sadowski N."/>
            <person name="Timp W."/>
            <person name="Ptitsyn A."/>
            <person name="Khanna P."/>
            <person name="Romanova D.Y."/>
            <person name="Williams P."/>
            <person name="Greenwood S.J."/>
            <person name="Moroz L.L."/>
            <person name="Walt D.R."/>
            <person name="Bodnar A.G."/>
        </authorList>
    </citation>
    <scope>NUCLEOTIDE SEQUENCE</scope>
    <source>
        <strain evidence="9">GMGI-L3</strain>
    </source>
</reference>
<dbReference type="InterPro" id="IPR044865">
    <property type="entry name" value="MRH_dom"/>
</dbReference>
<dbReference type="Pfam" id="PF23091">
    <property type="entry name" value="TNFR_ELAPOR1_6th"/>
    <property type="match status" value="1"/>
</dbReference>
<dbReference type="Pfam" id="PF23087">
    <property type="entry name" value="MRH_ELAPOR1_9th"/>
    <property type="match status" value="1"/>
</dbReference>
<dbReference type="Proteomes" id="UP000747542">
    <property type="component" value="Unassembled WGS sequence"/>
</dbReference>
<evidence type="ECO:0000256" key="4">
    <source>
        <dbReference type="ARBA" id="ARBA00022729"/>
    </source>
</evidence>
<dbReference type="AlphaFoldDB" id="A0A8J5T927"/>
<dbReference type="GO" id="GO:0005886">
    <property type="term" value="C:plasma membrane"/>
    <property type="evidence" value="ECO:0007669"/>
    <property type="project" value="UniProtKB-SubCell"/>
</dbReference>
<dbReference type="Gene3D" id="2.10.50.10">
    <property type="entry name" value="Tumor Necrosis Factor Receptor, subunit A, domain 2"/>
    <property type="match status" value="1"/>
</dbReference>
<dbReference type="InterPro" id="IPR056607">
    <property type="entry name" value="Elapor1/2_MRH"/>
</dbReference>